<dbReference type="RefSeq" id="WP_380074244.1">
    <property type="nucleotide sequence ID" value="NZ_JBHRTO010000002.1"/>
</dbReference>
<evidence type="ECO:0000313" key="2">
    <source>
        <dbReference type="EMBL" id="MFC3182585.1"/>
    </source>
</evidence>
<gene>
    <name evidence="2" type="ORF">ACFOGH_16430</name>
</gene>
<proteinExistence type="predicted"/>
<sequence>MSGYGYQPKPISLMTGKLTLSPETQAFIAEIEAKMAARAWMEAMLAPKWDQLLPMLQLSTLRPVVVGPVAGAPAAWLTPLPGTAAQSTPNPGPETPHAGEAKDVLDAVYKLEIVQKQVGIVQDEAKRQWNLFKGEWKAAPTGEKVMIVTSSVIVAGGMIAPILAVRDTRLMAFGLIKDKWLPVPGLDGYKIKLLDEGAGVTVPLPVPGLTVEAESQFLQSGTKPTTIMFQFDLMEFWKKK</sequence>
<feature type="region of interest" description="Disordered" evidence="1">
    <location>
        <begin position="80"/>
        <end position="99"/>
    </location>
</feature>
<comment type="caution">
    <text evidence="2">The sequence shown here is derived from an EMBL/GenBank/DDBJ whole genome shotgun (WGS) entry which is preliminary data.</text>
</comment>
<organism evidence="2 3">
    <name type="scientific">Cypionkella sinensis</name>
    <dbReference type="NCBI Taxonomy" id="1756043"/>
    <lineage>
        <taxon>Bacteria</taxon>
        <taxon>Pseudomonadati</taxon>
        <taxon>Pseudomonadota</taxon>
        <taxon>Alphaproteobacteria</taxon>
        <taxon>Rhodobacterales</taxon>
        <taxon>Paracoccaceae</taxon>
        <taxon>Cypionkella</taxon>
    </lineage>
</organism>
<dbReference type="Proteomes" id="UP001595547">
    <property type="component" value="Unassembled WGS sequence"/>
</dbReference>
<accession>A0ABV7J1H5</accession>
<keyword evidence="3" id="KW-1185">Reference proteome</keyword>
<name>A0ABV7J1H5_9RHOB</name>
<dbReference type="EMBL" id="JBHRTO010000002">
    <property type="protein sequence ID" value="MFC3182585.1"/>
    <property type="molecule type" value="Genomic_DNA"/>
</dbReference>
<evidence type="ECO:0000256" key="1">
    <source>
        <dbReference type="SAM" id="MobiDB-lite"/>
    </source>
</evidence>
<evidence type="ECO:0000313" key="3">
    <source>
        <dbReference type="Proteomes" id="UP001595547"/>
    </source>
</evidence>
<protein>
    <submittedName>
        <fullName evidence="2">Uncharacterized protein</fullName>
    </submittedName>
</protein>
<reference evidence="3" key="1">
    <citation type="journal article" date="2019" name="Int. J. Syst. Evol. Microbiol.">
        <title>The Global Catalogue of Microorganisms (GCM) 10K type strain sequencing project: providing services to taxonomists for standard genome sequencing and annotation.</title>
        <authorList>
            <consortium name="The Broad Institute Genomics Platform"/>
            <consortium name="The Broad Institute Genome Sequencing Center for Infectious Disease"/>
            <person name="Wu L."/>
            <person name="Ma J."/>
        </authorList>
    </citation>
    <scope>NUCLEOTIDE SEQUENCE [LARGE SCALE GENOMIC DNA]</scope>
    <source>
        <strain evidence="3">KCTC 52039</strain>
    </source>
</reference>